<evidence type="ECO:0000256" key="1">
    <source>
        <dbReference type="ARBA" id="ARBA00004651"/>
    </source>
</evidence>
<reference evidence="8" key="2">
    <citation type="journal article" date="2006" name="Mol. Biol. Evol.">
        <title>Evolution of the terminal regions of the Streptomyces linear chromosome.</title>
        <authorList>
            <person name="Choulet F."/>
            <person name="Aigle B."/>
            <person name="Gallois A."/>
            <person name="Mangenot S."/>
            <person name="Gerbaud C."/>
            <person name="Truong C."/>
            <person name="Francou F.X."/>
            <person name="Fourrier C."/>
            <person name="Guerineau M."/>
            <person name="Decaris B."/>
            <person name="Barbe V."/>
            <person name="Pernodet J.L."/>
            <person name="Leblond P."/>
        </authorList>
    </citation>
    <scope>NUCLEOTIDE SEQUENCE</scope>
    <source>
        <strain evidence="8">ATCC 23877</strain>
    </source>
</reference>
<reference evidence="8" key="1">
    <citation type="journal article" date="2006" name="Microbiology (Mosc.)">
        <title>Multiple biosynthetic and uptake systems mediate siderophore-dependent iron acquisition in Streptomyces coelicolor A3(2) and Streptomyces ambofaciens ATCC 23877.</title>
        <authorList>
            <person name="Barona-Gomez F."/>
            <person name="Lautru S."/>
            <person name="Francou F.X."/>
            <person name="Leblond P."/>
            <person name="Pernodet J.L."/>
            <person name="Challis G.L."/>
        </authorList>
    </citation>
    <scope>NUCLEOTIDE SEQUENCE</scope>
    <source>
        <strain evidence="8">ATCC 23877</strain>
    </source>
</reference>
<evidence type="ECO:0000256" key="6">
    <source>
        <dbReference type="SAM" id="Phobius"/>
    </source>
</evidence>
<evidence type="ECO:0000313" key="7">
    <source>
        <dbReference type="EMBL" id="AKZ59680.1"/>
    </source>
</evidence>
<dbReference type="InterPro" id="IPR001123">
    <property type="entry name" value="LeuE-type"/>
</dbReference>
<dbReference type="Proteomes" id="UP000061018">
    <property type="component" value="Chromosome"/>
</dbReference>
<feature type="transmembrane region" description="Helical" evidence="6">
    <location>
        <begin position="90"/>
        <end position="109"/>
    </location>
</feature>
<dbReference type="Pfam" id="PF01810">
    <property type="entry name" value="LysE"/>
    <property type="match status" value="1"/>
</dbReference>
<evidence type="ECO:0000256" key="4">
    <source>
        <dbReference type="ARBA" id="ARBA00022989"/>
    </source>
</evidence>
<dbReference type="GO" id="GO:0015171">
    <property type="term" value="F:amino acid transmembrane transporter activity"/>
    <property type="evidence" value="ECO:0007669"/>
    <property type="project" value="TreeGrafter"/>
</dbReference>
<dbReference type="AlphaFoldDB" id="A0ADU2"/>
<evidence type="ECO:0000256" key="2">
    <source>
        <dbReference type="ARBA" id="ARBA00022475"/>
    </source>
</evidence>
<dbReference type="PANTHER" id="PTHR30086:SF20">
    <property type="entry name" value="ARGININE EXPORTER PROTEIN ARGO-RELATED"/>
    <property type="match status" value="1"/>
</dbReference>
<reference evidence="9" key="3">
    <citation type="journal article" date="2015" name="J. Biotechnol.">
        <title>Complete genome sequence of Streptomyces ambofaciens ATCC 23877, the spiramycin producer.</title>
        <authorList>
            <person name="Thibessard A."/>
            <person name="Haas D."/>
            <person name="Gerbaud C."/>
            <person name="Aigle B."/>
            <person name="Lautru S."/>
            <person name="Pernodet J.L."/>
            <person name="Leblond P."/>
        </authorList>
    </citation>
    <scope>NUCLEOTIDE SEQUENCE [LARGE SCALE GENOMIC DNA]</scope>
    <source>
        <strain evidence="9">ATCC 23877 / 3486 / DSM 40053 / JCM 4204 / NBRC 12836 / NRRL B-2516</strain>
    </source>
</reference>
<name>A0ADU2_STRA7</name>
<comment type="subcellular location">
    <subcellularLocation>
        <location evidence="1">Cell membrane</location>
        <topology evidence="1">Multi-pass membrane protein</topology>
    </subcellularLocation>
</comment>
<dbReference type="PIRSF" id="PIRSF006324">
    <property type="entry name" value="LeuE"/>
    <property type="match status" value="1"/>
</dbReference>
<feature type="transmembrane region" description="Helical" evidence="6">
    <location>
        <begin position="208"/>
        <end position="227"/>
    </location>
</feature>
<feature type="transmembrane region" description="Helical" evidence="6">
    <location>
        <begin position="140"/>
        <end position="161"/>
    </location>
</feature>
<keyword evidence="3 6" id="KW-0812">Transmembrane</keyword>
<reference evidence="7" key="4">
    <citation type="submission" date="2015-07" db="EMBL/GenBank/DDBJ databases">
        <title>Complete genome sequence of Streptomyces ambofaciens ATCC 23877, the spiramycin producer.</title>
        <authorList>
            <person name="Thibessard A."/>
            <person name="Haas D."/>
            <person name="Gerbaud C."/>
            <person name="Aigle B."/>
            <person name="Lautru S."/>
            <person name="Pernodet J.-L."/>
            <person name="Leblond P."/>
        </authorList>
    </citation>
    <scope>NUCLEOTIDE SEQUENCE [LARGE SCALE GENOMIC DNA]</scope>
    <source>
        <strain evidence="7">ATCC 23877</strain>
    </source>
</reference>
<evidence type="ECO:0000313" key="8">
    <source>
        <dbReference type="EMBL" id="CAJ88649.1"/>
    </source>
</evidence>
<feature type="transmembrane region" description="Helical" evidence="6">
    <location>
        <begin position="61"/>
        <end position="84"/>
    </location>
</feature>
<feature type="transmembrane region" description="Helical" evidence="6">
    <location>
        <begin position="27"/>
        <end position="49"/>
    </location>
</feature>
<dbReference type="EMBL" id="AM238664">
    <property type="protein sequence ID" value="CAJ88649.1"/>
    <property type="molecule type" value="Genomic_DNA"/>
</dbReference>
<feature type="transmembrane region" description="Helical" evidence="6">
    <location>
        <begin position="173"/>
        <end position="196"/>
    </location>
</feature>
<keyword evidence="2" id="KW-1003">Cell membrane</keyword>
<accession>A0ADU2</accession>
<dbReference type="KEGG" id="samb:SAM23877_6635"/>
<protein>
    <submittedName>
        <fullName evidence="8">Putative RhtB family transporter</fullName>
    </submittedName>
</protein>
<evidence type="ECO:0000313" key="9">
    <source>
        <dbReference type="Proteomes" id="UP000061018"/>
    </source>
</evidence>
<dbReference type="GO" id="GO:0005886">
    <property type="term" value="C:plasma membrane"/>
    <property type="evidence" value="ECO:0007669"/>
    <property type="project" value="UniProtKB-SubCell"/>
</dbReference>
<proteinExistence type="predicted"/>
<sequence length="233" mass="24036">MSIPGDIPWNAAPAPCLHGAMVSPDRLLAFAALSLLLIVVPGPSVLFVVGRALARGRRAALTTVAGNTLGAYVLVAAVALGVGAVVERSAVVFTVLKLAGAAYLVHLGVRAWRERRCPQAVFADDAQGGEGLRRTFWEGFAVGVTNPKTLVFFAAVLPQFVDRERGGAAVQMLLLGLVFNAIALACDSLWGLLAAGARDWFARSPRRLSAVGGAGGLAMIGLGVTVATTGHGD</sequence>
<dbReference type="EMBL" id="CP012382">
    <property type="protein sequence ID" value="AKZ59680.1"/>
    <property type="molecule type" value="Genomic_DNA"/>
</dbReference>
<gene>
    <name evidence="7" type="ORF">SAM23877_6635</name>
    <name evidence="8" type="ORF">SAMR0940</name>
</gene>
<evidence type="ECO:0000256" key="5">
    <source>
        <dbReference type="ARBA" id="ARBA00023136"/>
    </source>
</evidence>
<dbReference type="STRING" id="1889.SAM40697_5971"/>
<keyword evidence="4 6" id="KW-1133">Transmembrane helix</keyword>
<organism evidence="8">
    <name type="scientific">Streptomyces ambofaciens (strain ATCC 23877 / 3486 / DSM 40053 / JCM 4204 / NBRC 12836 / NRRL B-2516)</name>
    <dbReference type="NCBI Taxonomy" id="278992"/>
    <lineage>
        <taxon>Bacteria</taxon>
        <taxon>Bacillati</taxon>
        <taxon>Actinomycetota</taxon>
        <taxon>Actinomycetes</taxon>
        <taxon>Kitasatosporales</taxon>
        <taxon>Streptomycetaceae</taxon>
        <taxon>Streptomyces</taxon>
    </lineage>
</organism>
<dbReference type="PANTHER" id="PTHR30086">
    <property type="entry name" value="ARGININE EXPORTER PROTEIN ARGO"/>
    <property type="match status" value="1"/>
</dbReference>
<keyword evidence="5 6" id="KW-0472">Membrane</keyword>
<evidence type="ECO:0000256" key="3">
    <source>
        <dbReference type="ARBA" id="ARBA00022692"/>
    </source>
</evidence>